<protein>
    <submittedName>
        <fullName evidence="1">Uncharacterized protein</fullName>
    </submittedName>
</protein>
<reference evidence="1 2" key="1">
    <citation type="submission" date="2017-04" db="EMBL/GenBank/DDBJ databases">
        <title>Draft genome sequence of Tuber borchii Vittad., a whitish edible truffle.</title>
        <authorList>
            <consortium name="DOE Joint Genome Institute"/>
            <person name="Murat C."/>
            <person name="Kuo A."/>
            <person name="Barry K.W."/>
            <person name="Clum A."/>
            <person name="Dockter R.B."/>
            <person name="Fauchery L."/>
            <person name="Iotti M."/>
            <person name="Kohler A."/>
            <person name="Labutti K."/>
            <person name="Lindquist E.A."/>
            <person name="Lipzen A."/>
            <person name="Ohm R.A."/>
            <person name="Wang M."/>
            <person name="Grigoriev I.V."/>
            <person name="Zambonelli A."/>
            <person name="Martin F.M."/>
        </authorList>
    </citation>
    <scope>NUCLEOTIDE SEQUENCE [LARGE SCALE GENOMIC DNA]</scope>
    <source>
        <strain evidence="1 2">Tbo3840</strain>
    </source>
</reference>
<dbReference type="AntiFam" id="ANF00122">
    <property type="entry name" value="Shadow ORF (opposite clpB)"/>
</dbReference>
<gene>
    <name evidence="1" type="ORF">B9Z19DRAFT_1036517</name>
</gene>
<evidence type="ECO:0000313" key="2">
    <source>
        <dbReference type="Proteomes" id="UP000244722"/>
    </source>
</evidence>
<accession>A0A2T6ZAV9</accession>
<dbReference type="EMBL" id="NESQ01000494">
    <property type="protein sequence ID" value="PUU72631.1"/>
    <property type="molecule type" value="Genomic_DNA"/>
</dbReference>
<feature type="non-terminal residue" evidence="1">
    <location>
        <position position="57"/>
    </location>
</feature>
<sequence>MRCARPSRIAVFPVPAEPMRTGLFFVRLDNTWMVLRISSSRPMTGSSFPSLARAVKS</sequence>
<evidence type="ECO:0000313" key="1">
    <source>
        <dbReference type="EMBL" id="PUU72631.1"/>
    </source>
</evidence>
<name>A0A2T6ZAV9_TUBBO</name>
<dbReference type="AlphaFoldDB" id="A0A2T6ZAV9"/>
<proteinExistence type="predicted"/>
<keyword evidence="2" id="KW-1185">Reference proteome</keyword>
<comment type="caution">
    <text evidence="1">The sequence shown here is derived from an EMBL/GenBank/DDBJ whole genome shotgun (WGS) entry which is preliminary data.</text>
</comment>
<organism evidence="1 2">
    <name type="scientific">Tuber borchii</name>
    <name type="common">White truffle</name>
    <dbReference type="NCBI Taxonomy" id="42251"/>
    <lineage>
        <taxon>Eukaryota</taxon>
        <taxon>Fungi</taxon>
        <taxon>Dikarya</taxon>
        <taxon>Ascomycota</taxon>
        <taxon>Pezizomycotina</taxon>
        <taxon>Pezizomycetes</taxon>
        <taxon>Pezizales</taxon>
        <taxon>Tuberaceae</taxon>
        <taxon>Tuber</taxon>
    </lineage>
</organism>
<dbReference type="Proteomes" id="UP000244722">
    <property type="component" value="Unassembled WGS sequence"/>
</dbReference>
<dbReference type="OrthoDB" id="10488909at2759"/>